<feature type="transmembrane region" description="Helical" evidence="1">
    <location>
        <begin position="247"/>
        <end position="270"/>
    </location>
</feature>
<keyword evidence="1" id="KW-0812">Transmembrane</keyword>
<reference evidence="3" key="1">
    <citation type="submission" date="2017-09" db="EMBL/GenBank/DDBJ databases">
        <title>Depth-based differentiation of microbial function through sediment-hosted aquifers and enrichment of novel symbionts in the deep terrestrial subsurface.</title>
        <authorList>
            <person name="Probst A.J."/>
            <person name="Ladd B."/>
            <person name="Jarett J.K."/>
            <person name="Geller-Mcgrath D.E."/>
            <person name="Sieber C.M.K."/>
            <person name="Emerson J.B."/>
            <person name="Anantharaman K."/>
            <person name="Thomas B.C."/>
            <person name="Malmstrom R."/>
            <person name="Stieglmeier M."/>
            <person name="Klingl A."/>
            <person name="Woyke T."/>
            <person name="Ryan C.M."/>
            <person name="Banfield J.F."/>
        </authorList>
    </citation>
    <scope>NUCLEOTIDE SEQUENCE [LARGE SCALE GENOMIC DNA]</scope>
</reference>
<keyword evidence="1" id="KW-0472">Membrane</keyword>
<feature type="transmembrane region" description="Helical" evidence="1">
    <location>
        <begin position="276"/>
        <end position="294"/>
    </location>
</feature>
<dbReference type="AlphaFoldDB" id="A0A2M7W3C7"/>
<dbReference type="EMBL" id="PFQB01000004">
    <property type="protein sequence ID" value="PJA15937.1"/>
    <property type="molecule type" value="Genomic_DNA"/>
</dbReference>
<evidence type="ECO:0000256" key="1">
    <source>
        <dbReference type="SAM" id="Phobius"/>
    </source>
</evidence>
<dbReference type="Gene3D" id="2.60.40.1120">
    <property type="entry name" value="Carboxypeptidase-like, regulatory domain"/>
    <property type="match status" value="1"/>
</dbReference>
<evidence type="ECO:0000313" key="3">
    <source>
        <dbReference type="Proteomes" id="UP000228952"/>
    </source>
</evidence>
<organism evidence="2 3">
    <name type="scientific">Candidatus Dojkabacteria bacterium CG_4_10_14_0_2_um_filter_Dojkabacteria_WS6_41_15</name>
    <dbReference type="NCBI Taxonomy" id="2014249"/>
    <lineage>
        <taxon>Bacteria</taxon>
        <taxon>Candidatus Dojkabacteria</taxon>
    </lineage>
</organism>
<proteinExistence type="predicted"/>
<gene>
    <name evidence="2" type="ORF">COX64_00125</name>
</gene>
<dbReference type="SUPFAM" id="SSF49464">
    <property type="entry name" value="Carboxypeptidase regulatory domain-like"/>
    <property type="match status" value="2"/>
</dbReference>
<accession>A0A2M7W3C7</accession>
<evidence type="ECO:0000313" key="2">
    <source>
        <dbReference type="EMBL" id="PJA15937.1"/>
    </source>
</evidence>
<protein>
    <recommendedName>
        <fullName evidence="4">Carboxypeptidase regulatory-like domain-containing protein</fullName>
    </recommendedName>
</protein>
<feature type="non-terminal residue" evidence="2">
    <location>
        <position position="1"/>
    </location>
</feature>
<keyword evidence="1" id="KW-1133">Transmembrane helix</keyword>
<dbReference type="Proteomes" id="UP000228952">
    <property type="component" value="Unassembled WGS sequence"/>
</dbReference>
<feature type="transmembrane region" description="Helical" evidence="1">
    <location>
        <begin position="91"/>
        <end position="120"/>
    </location>
</feature>
<sequence length="402" mass="44135">PASCPIITVFTVSNRIIKKGDAITVSWQVQNADKVSVDAFSSSVPKSGSASLVLKKSLDITLFASKGTCKRTSVKHVEVVNSYPWEGAGGLLVGLLIIEMVGLQIGAAQGNIWLALIGLIDRSKKRRPWGVVYNAVTKKFVSRAIVRLWNAKSGVLVDTVVTDANGVFKLTPKKGKYVIKVTAAGFTFPSKLIHSDTDSGYTNIYTGEVIEVVDENDLLLFSIPLDPIKEKRKIVVGHMIRVFFEEFVGVIGPIILMAGFIYSIVVTVMYPLTFNYIILGLYGVVFLIKAYLFLSRPKLFGIVTSVDGKIVSGLEIGLFDKEFNTLVSRTFTNKHGAYNFVVENKAYYLQVMDPRYKVLGGQLSKNGILVKESPGKSGVKLVTENLLVYPVQKLVKGKDLKQ</sequence>
<dbReference type="InterPro" id="IPR008969">
    <property type="entry name" value="CarboxyPept-like_regulatory"/>
</dbReference>
<comment type="caution">
    <text evidence="2">The sequence shown here is derived from an EMBL/GenBank/DDBJ whole genome shotgun (WGS) entry which is preliminary data.</text>
</comment>
<evidence type="ECO:0008006" key="4">
    <source>
        <dbReference type="Google" id="ProtNLM"/>
    </source>
</evidence>
<name>A0A2M7W3C7_9BACT</name>